<protein>
    <submittedName>
        <fullName evidence="2">Uncharacterized protein</fullName>
    </submittedName>
</protein>
<reference evidence="2 3" key="1">
    <citation type="journal article" date="2014" name="Am. J. Bot.">
        <title>Genome assembly and annotation for red clover (Trifolium pratense; Fabaceae).</title>
        <authorList>
            <person name="Istvanek J."/>
            <person name="Jaros M."/>
            <person name="Krenek A."/>
            <person name="Repkova J."/>
        </authorList>
    </citation>
    <scope>NUCLEOTIDE SEQUENCE [LARGE SCALE GENOMIC DNA]</scope>
    <source>
        <strain evidence="3">cv. Tatra</strain>
        <tissue evidence="2">Young leaves</tissue>
    </source>
</reference>
<evidence type="ECO:0000313" key="2">
    <source>
        <dbReference type="EMBL" id="PNX59478.1"/>
    </source>
</evidence>
<dbReference type="AlphaFoldDB" id="A0A2K3JZM6"/>
<reference evidence="2 3" key="2">
    <citation type="journal article" date="2017" name="Front. Plant Sci.">
        <title>Gene Classification and Mining of Molecular Markers Useful in Red Clover (Trifolium pratense) Breeding.</title>
        <authorList>
            <person name="Istvanek J."/>
            <person name="Dluhosova J."/>
            <person name="Dluhos P."/>
            <person name="Patkova L."/>
            <person name="Nedelnik J."/>
            <person name="Repkova J."/>
        </authorList>
    </citation>
    <scope>NUCLEOTIDE SEQUENCE [LARGE SCALE GENOMIC DNA]</scope>
    <source>
        <strain evidence="3">cv. Tatra</strain>
        <tissue evidence="2">Young leaves</tissue>
    </source>
</reference>
<proteinExistence type="predicted"/>
<feature type="compositionally biased region" description="Basic residues" evidence="1">
    <location>
        <begin position="7"/>
        <end position="25"/>
    </location>
</feature>
<name>A0A2K3JZM6_TRIPR</name>
<gene>
    <name evidence="2" type="ORF">L195_g059709</name>
</gene>
<evidence type="ECO:0000313" key="3">
    <source>
        <dbReference type="Proteomes" id="UP000236291"/>
    </source>
</evidence>
<comment type="caution">
    <text evidence="2">The sequence shown here is derived from an EMBL/GenBank/DDBJ whole genome shotgun (WGS) entry which is preliminary data.</text>
</comment>
<accession>A0A2K3JZM6</accession>
<feature type="region of interest" description="Disordered" evidence="1">
    <location>
        <begin position="1"/>
        <end position="36"/>
    </location>
</feature>
<evidence type="ECO:0000256" key="1">
    <source>
        <dbReference type="SAM" id="MobiDB-lite"/>
    </source>
</evidence>
<dbReference type="EMBL" id="ASHM01132201">
    <property type="protein sequence ID" value="PNX59478.1"/>
    <property type="molecule type" value="Genomic_DNA"/>
</dbReference>
<feature type="non-terminal residue" evidence="2">
    <location>
        <position position="72"/>
    </location>
</feature>
<organism evidence="2 3">
    <name type="scientific">Trifolium pratense</name>
    <name type="common">Red clover</name>
    <dbReference type="NCBI Taxonomy" id="57577"/>
    <lineage>
        <taxon>Eukaryota</taxon>
        <taxon>Viridiplantae</taxon>
        <taxon>Streptophyta</taxon>
        <taxon>Embryophyta</taxon>
        <taxon>Tracheophyta</taxon>
        <taxon>Spermatophyta</taxon>
        <taxon>Magnoliopsida</taxon>
        <taxon>eudicotyledons</taxon>
        <taxon>Gunneridae</taxon>
        <taxon>Pentapetalae</taxon>
        <taxon>rosids</taxon>
        <taxon>fabids</taxon>
        <taxon>Fabales</taxon>
        <taxon>Fabaceae</taxon>
        <taxon>Papilionoideae</taxon>
        <taxon>50 kb inversion clade</taxon>
        <taxon>NPAAA clade</taxon>
        <taxon>Hologalegina</taxon>
        <taxon>IRL clade</taxon>
        <taxon>Trifolieae</taxon>
        <taxon>Trifolium</taxon>
    </lineage>
</organism>
<dbReference type="Proteomes" id="UP000236291">
    <property type="component" value="Unassembled WGS sequence"/>
</dbReference>
<sequence>MSLGWLKRGRTTKLKPSKKGLKKLWSHGSPPSASFLCSSARKTETKKEMCLNRKLLGPVCAPRAQRGAPVQP</sequence>